<reference evidence="8 9" key="1">
    <citation type="submission" date="2020-11" db="EMBL/GenBank/DDBJ databases">
        <title>Kefir isolates.</title>
        <authorList>
            <person name="Marcisauskas S."/>
            <person name="Kim Y."/>
            <person name="Blasche S."/>
        </authorList>
    </citation>
    <scope>NUCLEOTIDE SEQUENCE [LARGE SCALE GENOMIC DNA]</scope>
    <source>
        <strain evidence="8 9">OG2</strain>
    </source>
</reference>
<dbReference type="Gene3D" id="3.30.420.40">
    <property type="match status" value="2"/>
</dbReference>
<evidence type="ECO:0000256" key="2">
    <source>
        <dbReference type="ARBA" id="ARBA00022729"/>
    </source>
</evidence>
<gene>
    <name evidence="8" type="primary">LHS1</name>
    <name evidence="8" type="ORF">C6P45_002606</name>
</gene>
<name>A0A9P6WCT7_MAUEX</name>
<dbReference type="PROSITE" id="PS00329">
    <property type="entry name" value="HSP70_2"/>
    <property type="match status" value="1"/>
</dbReference>
<organism evidence="8 9">
    <name type="scientific">Maudiozyma exigua</name>
    <name type="common">Yeast</name>
    <name type="synonym">Kazachstania exigua</name>
    <dbReference type="NCBI Taxonomy" id="34358"/>
    <lineage>
        <taxon>Eukaryota</taxon>
        <taxon>Fungi</taxon>
        <taxon>Dikarya</taxon>
        <taxon>Ascomycota</taxon>
        <taxon>Saccharomycotina</taxon>
        <taxon>Saccharomycetes</taxon>
        <taxon>Saccharomycetales</taxon>
        <taxon>Saccharomycetaceae</taxon>
        <taxon>Maudiozyma</taxon>
    </lineage>
</organism>
<keyword evidence="2" id="KW-0732">Signal</keyword>
<dbReference type="PRINTS" id="PR00301">
    <property type="entry name" value="HEATSHOCK70"/>
</dbReference>
<dbReference type="InterPro" id="IPR043129">
    <property type="entry name" value="ATPase_NBD"/>
</dbReference>
<evidence type="ECO:0000256" key="4">
    <source>
        <dbReference type="ARBA" id="ARBA00022840"/>
    </source>
</evidence>
<comment type="caution">
    <text evidence="8">The sequence shown here is derived from an EMBL/GenBank/DDBJ whole genome shotgun (WGS) entry which is preliminary data.</text>
</comment>
<dbReference type="InterPro" id="IPR029048">
    <property type="entry name" value="HSP70_C_sf"/>
</dbReference>
<dbReference type="GO" id="GO:0140662">
    <property type="term" value="F:ATP-dependent protein folding chaperone"/>
    <property type="evidence" value="ECO:0007669"/>
    <property type="project" value="InterPro"/>
</dbReference>
<dbReference type="InterPro" id="IPR013126">
    <property type="entry name" value="Hsp_70_fam"/>
</dbReference>
<evidence type="ECO:0000256" key="5">
    <source>
        <dbReference type="ARBA" id="ARBA00023186"/>
    </source>
</evidence>
<evidence type="ECO:0000313" key="8">
    <source>
        <dbReference type="EMBL" id="KAG0670296.1"/>
    </source>
</evidence>
<feature type="coiled-coil region" evidence="6">
    <location>
        <begin position="725"/>
        <end position="766"/>
    </location>
</feature>
<evidence type="ECO:0000256" key="3">
    <source>
        <dbReference type="ARBA" id="ARBA00022741"/>
    </source>
</evidence>
<evidence type="ECO:0000313" key="9">
    <source>
        <dbReference type="Proteomes" id="UP000750334"/>
    </source>
</evidence>
<sequence length="916" mass="103354">MVRVWAKSTQLLPIWLLLSTYAFAALLAVDYGQQFMKAMVVSPQAPLEMVLTPEAKRKEVSGLAFKQLSKKKDDIERFYGSAVGSLATRFPQNTMLHLKSLLGRSIDDPEVIKYQTEHPGLQLVETSRKTVAVKIGKIQYPIEELVGMNLIEIATRANNHIKENDKRSKDFVEKVAISIPAFWDQYQRAALMDAGMFVEDLTGLTLINDGLAIGINFAIKKNDFELDQPHHYVIYDMGSGSIKASLVTITQHAEKDVPIKIELQGYGFNSTLGGSSLTTHVSSLIKQKFLENNPSVTEEQLEKDPKALAKIIQAAEKAKLVLSANGESSVSIESLTQDIDFKASITREEFENIMEEDIDGITGPLLRAIENQFEIDGNDEKITLNDITGIILSGGSTRVPFVQKTLGDIVGNEKLLKIVNADESVVNGLSLRGTQLFQLFKTRPFSVSDRSVFNFTLHPHNKDQADIDIFKVGSPYPSKRGMLFPIKDASKDSQYSVYENDKVIKTINIKGIDNFTETNCPFGSVFNMTYALTQIRTLNFDTIQCYCLQDEKEAAIVKKEILGVSALEEMDEDDEFESFDKEEAPVFAFDVDAKKEQGLMITPEAHGNDDYVQSMSSEERMECTNRIKMLDENDKKRFQIQEAKNHLESSLYDVRNFLSEEDLLKDGPPNQMEKLSNLVTEYLEWLEYEADAATKSEINKRRKQIVNMKGNIEKYLETAGEPLGHDQLQQLLDVAKTLMEKVESNEAVLEEKLEELESKMDQKIFDIRKEYGNIKIPSYLAQTIKDYNSTITIFEESIANMTEFVEQKIFENMNREQLYSVKVMFENLINAAQDKFSALETVQSQRLADLKSTYQRKMRALKRKEKKKQQAESSKTVSDKSASEAISSSSSSSTTTNNRSKSANSASETEIVHDEL</sequence>
<proteinExistence type="predicted"/>
<dbReference type="EMBL" id="PUHR01000025">
    <property type="protein sequence ID" value="KAG0670296.1"/>
    <property type="molecule type" value="Genomic_DNA"/>
</dbReference>
<dbReference type="PANTHER" id="PTHR45639">
    <property type="entry name" value="HSC70CB, ISOFORM G-RELATED"/>
    <property type="match status" value="1"/>
</dbReference>
<accession>A0A9P6WCT7</accession>
<dbReference type="PANTHER" id="PTHR45639:SF3">
    <property type="entry name" value="HYPOXIA UP-REGULATED PROTEIN 1"/>
    <property type="match status" value="1"/>
</dbReference>
<dbReference type="GO" id="GO:0030968">
    <property type="term" value="P:endoplasmic reticulum unfolded protein response"/>
    <property type="evidence" value="ECO:0007669"/>
    <property type="project" value="TreeGrafter"/>
</dbReference>
<evidence type="ECO:0000256" key="1">
    <source>
        <dbReference type="ARBA" id="ARBA00004319"/>
    </source>
</evidence>
<feature type="region of interest" description="Disordered" evidence="7">
    <location>
        <begin position="861"/>
        <end position="916"/>
    </location>
</feature>
<dbReference type="PROSITE" id="PS01036">
    <property type="entry name" value="HSP70_3"/>
    <property type="match status" value="1"/>
</dbReference>
<dbReference type="InterPro" id="IPR018181">
    <property type="entry name" value="Heat_shock_70_CS"/>
</dbReference>
<feature type="compositionally biased region" description="Low complexity" evidence="7">
    <location>
        <begin position="883"/>
        <end position="907"/>
    </location>
</feature>
<dbReference type="CDD" id="cd10230">
    <property type="entry name" value="ASKHA_NBD_HSP70_HYOU1"/>
    <property type="match status" value="1"/>
</dbReference>
<dbReference type="GO" id="GO:0005788">
    <property type="term" value="C:endoplasmic reticulum lumen"/>
    <property type="evidence" value="ECO:0007669"/>
    <property type="project" value="UniProtKB-SubCell"/>
</dbReference>
<dbReference type="Pfam" id="PF00012">
    <property type="entry name" value="HSP70"/>
    <property type="match status" value="1"/>
</dbReference>
<dbReference type="GO" id="GO:0005524">
    <property type="term" value="F:ATP binding"/>
    <property type="evidence" value="ECO:0007669"/>
    <property type="project" value="UniProtKB-KW"/>
</dbReference>
<evidence type="ECO:0000256" key="6">
    <source>
        <dbReference type="SAM" id="Coils"/>
    </source>
</evidence>
<dbReference type="AlphaFoldDB" id="A0A9P6WCT7"/>
<dbReference type="GO" id="GO:0034663">
    <property type="term" value="C:endoplasmic reticulum chaperone complex"/>
    <property type="evidence" value="ECO:0007669"/>
    <property type="project" value="TreeGrafter"/>
</dbReference>
<dbReference type="Gene3D" id="3.90.640.10">
    <property type="entry name" value="Actin, Chain A, domain 4"/>
    <property type="match status" value="1"/>
</dbReference>
<keyword evidence="9" id="KW-1185">Reference proteome</keyword>
<keyword evidence="4" id="KW-0067">ATP-binding</keyword>
<dbReference type="SUPFAM" id="SSF53067">
    <property type="entry name" value="Actin-like ATPase domain"/>
    <property type="match status" value="2"/>
</dbReference>
<keyword evidence="3" id="KW-0547">Nucleotide-binding</keyword>
<dbReference type="FunFam" id="3.90.640.10:FF:000003">
    <property type="entry name" value="Molecular chaperone DnaK"/>
    <property type="match status" value="1"/>
</dbReference>
<dbReference type="OrthoDB" id="10262720at2759"/>
<protein>
    <submittedName>
        <fullName evidence="8">Lumenal Hsp70 protein</fullName>
    </submittedName>
</protein>
<dbReference type="Gene3D" id="1.20.1270.10">
    <property type="match status" value="1"/>
</dbReference>
<comment type="subcellular location">
    <subcellularLocation>
        <location evidence="1">Endoplasmic reticulum lumen</location>
    </subcellularLocation>
</comment>
<keyword evidence="6" id="KW-0175">Coiled coil</keyword>
<dbReference type="Gene3D" id="3.30.30.30">
    <property type="match status" value="1"/>
</dbReference>
<dbReference type="SUPFAM" id="SSF100934">
    <property type="entry name" value="Heat shock protein 70kD (HSP70), C-terminal subdomain"/>
    <property type="match status" value="1"/>
</dbReference>
<evidence type="ECO:0000256" key="7">
    <source>
        <dbReference type="SAM" id="MobiDB-lite"/>
    </source>
</evidence>
<keyword evidence="5" id="KW-0143">Chaperone</keyword>
<dbReference type="Proteomes" id="UP000750334">
    <property type="component" value="Unassembled WGS sequence"/>
</dbReference>